<feature type="non-terminal residue" evidence="2">
    <location>
        <position position="73"/>
    </location>
</feature>
<organism evidence="2">
    <name type="scientific">Hyalomma excavatum</name>
    <dbReference type="NCBI Taxonomy" id="257692"/>
    <lineage>
        <taxon>Eukaryota</taxon>
        <taxon>Metazoa</taxon>
        <taxon>Ecdysozoa</taxon>
        <taxon>Arthropoda</taxon>
        <taxon>Chelicerata</taxon>
        <taxon>Arachnida</taxon>
        <taxon>Acari</taxon>
        <taxon>Parasitiformes</taxon>
        <taxon>Ixodida</taxon>
        <taxon>Ixodoidea</taxon>
        <taxon>Ixodidae</taxon>
        <taxon>Hyalomminae</taxon>
        <taxon>Hyalomma</taxon>
    </lineage>
</organism>
<evidence type="ECO:0000313" key="2">
    <source>
        <dbReference type="EMBL" id="JAP63245.1"/>
    </source>
</evidence>
<feature type="chain" id="PRO_5007283710" evidence="1">
    <location>
        <begin position="24"/>
        <end position="73"/>
    </location>
</feature>
<feature type="signal peptide" evidence="1">
    <location>
        <begin position="1"/>
        <end position="23"/>
    </location>
</feature>
<dbReference type="EMBL" id="GEFH01005336">
    <property type="protein sequence ID" value="JAP63245.1"/>
    <property type="molecule type" value="mRNA"/>
</dbReference>
<name>A0A131XAY9_9ACAR</name>
<reference evidence="2" key="1">
    <citation type="journal article" date="2017" name="Ticks Tick Borne Dis.">
        <title>An insight into the sialome of Hyalomma excavatum.</title>
        <authorList>
            <person name="Ribeiro J.M."/>
            <person name="Slovak M."/>
            <person name="Francischetti I.M."/>
        </authorList>
    </citation>
    <scope>NUCLEOTIDE SEQUENCE</scope>
    <source>
        <strain evidence="2">Samish</strain>
        <tissue evidence="2">Salivary glands</tissue>
    </source>
</reference>
<sequence>MTATRKMAAYLIIWAICAIICDCRPPSPAANVTMEERSYRSDCWRYDCVGWGCPSPCTCPGIILRALGKHTCR</sequence>
<keyword evidence="1" id="KW-0732">Signal</keyword>
<accession>A0A131XAY9</accession>
<proteinExistence type="evidence at transcript level"/>
<protein>
    <submittedName>
        <fullName evidence="2">Putative kazal protease inhibitor-like protein</fullName>
    </submittedName>
</protein>
<dbReference type="AlphaFoldDB" id="A0A131XAY9"/>
<evidence type="ECO:0000256" key="1">
    <source>
        <dbReference type="SAM" id="SignalP"/>
    </source>
</evidence>